<dbReference type="AlphaFoldDB" id="A0ABD1YNB9"/>
<dbReference type="Gene3D" id="3.30.420.10">
    <property type="entry name" value="Ribonuclease H-like superfamily/Ribonuclease H"/>
    <property type="match status" value="1"/>
</dbReference>
<dbReference type="CDD" id="cd09276">
    <property type="entry name" value="Rnase_HI_RT_non_LTR"/>
    <property type="match status" value="1"/>
</dbReference>
<reference evidence="2 3" key="1">
    <citation type="submission" date="2024-09" db="EMBL/GenBank/DDBJ databases">
        <title>Chromosome-scale assembly of Riccia fluitans.</title>
        <authorList>
            <person name="Paukszto L."/>
            <person name="Sawicki J."/>
            <person name="Karawczyk K."/>
            <person name="Piernik-Szablinska J."/>
            <person name="Szczecinska M."/>
            <person name="Mazdziarz M."/>
        </authorList>
    </citation>
    <scope>NUCLEOTIDE SEQUENCE [LARGE SCALE GENOMIC DNA]</scope>
    <source>
        <strain evidence="2">Rf_01</strain>
        <tissue evidence="2">Aerial parts of the thallus</tissue>
    </source>
</reference>
<dbReference type="EMBL" id="JBHFFA010000004">
    <property type="protein sequence ID" value="KAL2632240.1"/>
    <property type="molecule type" value="Genomic_DNA"/>
</dbReference>
<evidence type="ECO:0000313" key="3">
    <source>
        <dbReference type="Proteomes" id="UP001605036"/>
    </source>
</evidence>
<gene>
    <name evidence="2" type="ORF">R1flu_016926</name>
</gene>
<sequence>MELVIHNHNQTLTTPNDIRVYINGSVRDGKAGGTTVFVVQNEQAQHINFGGGYYLGIYDTELLALVKVLELLPRVLTTAPYSTAAHLFSDNESAIRSICKSKPKSGQCFSLRAIATLNNQNQFFPQLKIIIHWVPRHQNITGNEAIDKLTGKPPYSM</sequence>
<feature type="domain" description="RNase H type-1" evidence="1">
    <location>
        <begin position="14"/>
        <end position="155"/>
    </location>
</feature>
<keyword evidence="3" id="KW-1185">Reference proteome</keyword>
<proteinExistence type="predicted"/>
<comment type="caution">
    <text evidence="2">The sequence shown here is derived from an EMBL/GenBank/DDBJ whole genome shotgun (WGS) entry which is preliminary data.</text>
</comment>
<protein>
    <recommendedName>
        <fullName evidence="1">RNase H type-1 domain-containing protein</fullName>
    </recommendedName>
</protein>
<dbReference type="InterPro" id="IPR002156">
    <property type="entry name" value="RNaseH_domain"/>
</dbReference>
<dbReference type="InterPro" id="IPR036397">
    <property type="entry name" value="RNaseH_sf"/>
</dbReference>
<evidence type="ECO:0000259" key="1">
    <source>
        <dbReference type="PROSITE" id="PS50879"/>
    </source>
</evidence>
<dbReference type="InterPro" id="IPR012337">
    <property type="entry name" value="RNaseH-like_sf"/>
</dbReference>
<dbReference type="SUPFAM" id="SSF53098">
    <property type="entry name" value="Ribonuclease H-like"/>
    <property type="match status" value="1"/>
</dbReference>
<dbReference type="PROSITE" id="PS50879">
    <property type="entry name" value="RNASE_H_1"/>
    <property type="match status" value="1"/>
</dbReference>
<organism evidence="2 3">
    <name type="scientific">Riccia fluitans</name>
    <dbReference type="NCBI Taxonomy" id="41844"/>
    <lineage>
        <taxon>Eukaryota</taxon>
        <taxon>Viridiplantae</taxon>
        <taxon>Streptophyta</taxon>
        <taxon>Embryophyta</taxon>
        <taxon>Marchantiophyta</taxon>
        <taxon>Marchantiopsida</taxon>
        <taxon>Marchantiidae</taxon>
        <taxon>Marchantiales</taxon>
        <taxon>Ricciaceae</taxon>
        <taxon>Riccia</taxon>
    </lineage>
</organism>
<accession>A0ABD1YNB9</accession>
<name>A0ABD1YNB9_9MARC</name>
<dbReference type="Proteomes" id="UP001605036">
    <property type="component" value="Unassembled WGS sequence"/>
</dbReference>
<dbReference type="Pfam" id="PF00075">
    <property type="entry name" value="RNase_H"/>
    <property type="match status" value="1"/>
</dbReference>
<evidence type="ECO:0000313" key="2">
    <source>
        <dbReference type="EMBL" id="KAL2632240.1"/>
    </source>
</evidence>